<evidence type="ECO:0000256" key="2">
    <source>
        <dbReference type="ARBA" id="ARBA00022490"/>
    </source>
</evidence>
<reference evidence="11 12" key="1">
    <citation type="submission" date="2020-08" db="EMBL/GenBank/DDBJ databases">
        <title>Genomic Encyclopedia of Type Strains, Phase III (KMG-III): the genomes of soil and plant-associated and newly described type strains.</title>
        <authorList>
            <person name="Whitman W."/>
        </authorList>
    </citation>
    <scope>NUCLEOTIDE SEQUENCE [LARGE SCALE GENOMIC DNA]</scope>
    <source>
        <strain evidence="11 12">CECT 5831</strain>
    </source>
</reference>
<evidence type="ECO:0000256" key="1">
    <source>
        <dbReference type="ARBA" id="ARBA00004496"/>
    </source>
</evidence>
<keyword evidence="7" id="KW-0804">Transcription</keyword>
<dbReference type="GO" id="GO:0003700">
    <property type="term" value="F:DNA-binding transcription factor activity"/>
    <property type="evidence" value="ECO:0007669"/>
    <property type="project" value="InterPro"/>
</dbReference>
<dbReference type="PANTHER" id="PTHR42713">
    <property type="entry name" value="HISTIDINE KINASE-RELATED"/>
    <property type="match status" value="1"/>
</dbReference>
<dbReference type="Pfam" id="PF00072">
    <property type="entry name" value="Response_reg"/>
    <property type="match status" value="1"/>
</dbReference>
<evidence type="ECO:0000259" key="10">
    <source>
        <dbReference type="PROSITE" id="PS50110"/>
    </source>
</evidence>
<keyword evidence="5" id="KW-0805">Transcription regulation</keyword>
<dbReference type="PROSITE" id="PS50110">
    <property type="entry name" value="RESPONSE_REGULATORY"/>
    <property type="match status" value="1"/>
</dbReference>
<dbReference type="GO" id="GO:0043565">
    <property type="term" value="F:sequence-specific DNA binding"/>
    <property type="evidence" value="ECO:0007669"/>
    <property type="project" value="InterPro"/>
</dbReference>
<dbReference type="InterPro" id="IPR001789">
    <property type="entry name" value="Sig_transdc_resp-reg_receiver"/>
</dbReference>
<dbReference type="InterPro" id="IPR011006">
    <property type="entry name" value="CheY-like_superfamily"/>
</dbReference>
<keyword evidence="4" id="KW-0902">Two-component regulatory system</keyword>
<dbReference type="InterPro" id="IPR009057">
    <property type="entry name" value="Homeodomain-like_sf"/>
</dbReference>
<feature type="domain" description="HTH araC/xylS-type" evidence="9">
    <location>
        <begin position="422"/>
        <end position="520"/>
    </location>
</feature>
<dbReference type="Pfam" id="PF12833">
    <property type="entry name" value="HTH_18"/>
    <property type="match status" value="1"/>
</dbReference>
<feature type="modified residue" description="4-aspartylphosphate" evidence="8">
    <location>
        <position position="55"/>
    </location>
</feature>
<dbReference type="AlphaFoldDB" id="A0A839TNP8"/>
<organism evidence="11 12">
    <name type="scientific">Paenibacillus rhizosphaerae</name>
    <dbReference type="NCBI Taxonomy" id="297318"/>
    <lineage>
        <taxon>Bacteria</taxon>
        <taxon>Bacillati</taxon>
        <taxon>Bacillota</taxon>
        <taxon>Bacilli</taxon>
        <taxon>Bacillales</taxon>
        <taxon>Paenibacillaceae</taxon>
        <taxon>Paenibacillus</taxon>
    </lineage>
</organism>
<comment type="caution">
    <text evidence="11">The sequence shown here is derived from an EMBL/GenBank/DDBJ whole genome shotgun (WGS) entry which is preliminary data.</text>
</comment>
<dbReference type="Gene3D" id="1.10.10.60">
    <property type="entry name" value="Homeodomain-like"/>
    <property type="match status" value="2"/>
</dbReference>
<evidence type="ECO:0000256" key="8">
    <source>
        <dbReference type="PROSITE-ProRule" id="PRU00169"/>
    </source>
</evidence>
<dbReference type="RefSeq" id="WP_183581208.1">
    <property type="nucleotide sequence ID" value="NZ_JACHXJ010000001.1"/>
</dbReference>
<evidence type="ECO:0000313" key="12">
    <source>
        <dbReference type="Proteomes" id="UP000517523"/>
    </source>
</evidence>
<sequence>MYRVMIVDDELLDLEWLAKRVPWVALGLRLEAQASSAFMALRLLQEEKFDMLITDIQMPIMNGLELVRKARELQPNLQVLIISGHEDFRYAKQAIEMKAVGYILKPVDTDELLISLRSMIQTLDEFRIHQSRAVTVETALPYVRVELLLRWLSGEDTILQPDAVNLYGLTLSAPLFNAAIIEVDDLEWKLPEDMRSQTHSRLMQTIEQFADEWPIGQLCKLPASSRYVLLMDGYGPTAADALQELIRTIHAQGSLTISIGIGLPCEDIRDLPGSFRQAKEALACKLFLGKNRLISYGQWQERQEKSEGVPGQWLEDMFESVIAYDLVGIDNCMEALFKNLGQPSNRSSVHHFAMGILSKLDILLHSINEDLYHVLGVDFEHLDVIYRFETISDVKSWLRRRMFELSELLKHKRENTNQKLVQEIEKYVDEHIGEKVTLRDLAHTFGFSPNYLGYLFKETTGTHFSDFMIRKKLDTACRLLLDPKLKIYEVAGQIGYRNIIYFNRQFKETLGMSPTEYRTKHKVK</sequence>
<keyword evidence="6" id="KW-0238">DNA-binding</keyword>
<dbReference type="GO" id="GO:0005737">
    <property type="term" value="C:cytoplasm"/>
    <property type="evidence" value="ECO:0007669"/>
    <property type="project" value="UniProtKB-SubCell"/>
</dbReference>
<dbReference type="SMART" id="SM00342">
    <property type="entry name" value="HTH_ARAC"/>
    <property type="match status" value="1"/>
</dbReference>
<dbReference type="PANTHER" id="PTHR42713:SF3">
    <property type="entry name" value="TRANSCRIPTIONAL REGULATORY PROTEIN HPTR"/>
    <property type="match status" value="1"/>
</dbReference>
<dbReference type="Pfam" id="PF17853">
    <property type="entry name" value="GGDEF_2"/>
    <property type="match status" value="1"/>
</dbReference>
<dbReference type="PRINTS" id="PR00032">
    <property type="entry name" value="HTHARAC"/>
</dbReference>
<dbReference type="PROSITE" id="PS01124">
    <property type="entry name" value="HTH_ARAC_FAMILY_2"/>
    <property type="match status" value="1"/>
</dbReference>
<keyword evidence="3 8" id="KW-0597">Phosphoprotein</keyword>
<protein>
    <submittedName>
        <fullName evidence="11">Two-component system response regulator YesN</fullName>
    </submittedName>
</protein>
<dbReference type="SMART" id="SM00448">
    <property type="entry name" value="REC"/>
    <property type="match status" value="1"/>
</dbReference>
<accession>A0A839TNP8</accession>
<evidence type="ECO:0000256" key="3">
    <source>
        <dbReference type="ARBA" id="ARBA00022553"/>
    </source>
</evidence>
<dbReference type="InterPro" id="IPR018060">
    <property type="entry name" value="HTH_AraC"/>
</dbReference>
<keyword evidence="2" id="KW-0963">Cytoplasm</keyword>
<dbReference type="InterPro" id="IPR020449">
    <property type="entry name" value="Tscrpt_reg_AraC-type_HTH"/>
</dbReference>
<dbReference type="InterPro" id="IPR051552">
    <property type="entry name" value="HptR"/>
</dbReference>
<evidence type="ECO:0000259" key="9">
    <source>
        <dbReference type="PROSITE" id="PS01124"/>
    </source>
</evidence>
<dbReference type="GO" id="GO:0000160">
    <property type="term" value="P:phosphorelay signal transduction system"/>
    <property type="evidence" value="ECO:0007669"/>
    <property type="project" value="UniProtKB-KW"/>
</dbReference>
<dbReference type="SUPFAM" id="SSF52172">
    <property type="entry name" value="CheY-like"/>
    <property type="match status" value="1"/>
</dbReference>
<name>A0A839TNP8_9BACL</name>
<dbReference type="SUPFAM" id="SSF46689">
    <property type="entry name" value="Homeodomain-like"/>
    <property type="match status" value="2"/>
</dbReference>
<dbReference type="Proteomes" id="UP000517523">
    <property type="component" value="Unassembled WGS sequence"/>
</dbReference>
<feature type="domain" description="Response regulatory" evidence="10">
    <location>
        <begin position="3"/>
        <end position="120"/>
    </location>
</feature>
<comment type="subcellular location">
    <subcellularLocation>
        <location evidence="1">Cytoplasm</location>
    </subcellularLocation>
</comment>
<dbReference type="EMBL" id="JACHXJ010000001">
    <property type="protein sequence ID" value="MBB3127048.1"/>
    <property type="molecule type" value="Genomic_DNA"/>
</dbReference>
<evidence type="ECO:0000256" key="5">
    <source>
        <dbReference type="ARBA" id="ARBA00023015"/>
    </source>
</evidence>
<evidence type="ECO:0000256" key="7">
    <source>
        <dbReference type="ARBA" id="ARBA00023163"/>
    </source>
</evidence>
<evidence type="ECO:0000256" key="4">
    <source>
        <dbReference type="ARBA" id="ARBA00023012"/>
    </source>
</evidence>
<dbReference type="InterPro" id="IPR041522">
    <property type="entry name" value="CdaR_GGDEF"/>
</dbReference>
<evidence type="ECO:0000313" key="11">
    <source>
        <dbReference type="EMBL" id="MBB3127048.1"/>
    </source>
</evidence>
<dbReference type="Gene3D" id="3.40.50.2300">
    <property type="match status" value="1"/>
</dbReference>
<dbReference type="CDD" id="cd17536">
    <property type="entry name" value="REC_YesN-like"/>
    <property type="match status" value="1"/>
</dbReference>
<proteinExistence type="predicted"/>
<evidence type="ECO:0000256" key="6">
    <source>
        <dbReference type="ARBA" id="ARBA00023125"/>
    </source>
</evidence>
<gene>
    <name evidence="11" type="ORF">FHS19_001702</name>
</gene>